<dbReference type="EMBL" id="JBHTCA010000020">
    <property type="protein sequence ID" value="MFC7410819.1"/>
    <property type="molecule type" value="Genomic_DNA"/>
</dbReference>
<dbReference type="EC" id="3.1.21.-" evidence="3"/>
<organism evidence="3 4">
    <name type="scientific">Hydrogenophaga atypica</name>
    <dbReference type="NCBI Taxonomy" id="249409"/>
    <lineage>
        <taxon>Bacteria</taxon>
        <taxon>Pseudomonadati</taxon>
        <taxon>Pseudomonadota</taxon>
        <taxon>Betaproteobacteria</taxon>
        <taxon>Burkholderiales</taxon>
        <taxon>Comamonadaceae</taxon>
        <taxon>Hydrogenophaga</taxon>
    </lineage>
</organism>
<dbReference type="Gene3D" id="3.40.1350.10">
    <property type="match status" value="1"/>
</dbReference>
<dbReference type="SUPFAM" id="SSF52980">
    <property type="entry name" value="Restriction endonuclease-like"/>
    <property type="match status" value="1"/>
</dbReference>
<dbReference type="Pfam" id="PF04471">
    <property type="entry name" value="Mrr_cat"/>
    <property type="match status" value="1"/>
</dbReference>
<dbReference type="Proteomes" id="UP001596501">
    <property type="component" value="Unassembled WGS sequence"/>
</dbReference>
<evidence type="ECO:0000259" key="2">
    <source>
        <dbReference type="Pfam" id="PF14338"/>
    </source>
</evidence>
<dbReference type="GO" id="GO:0004519">
    <property type="term" value="F:endonuclease activity"/>
    <property type="evidence" value="ECO:0007669"/>
    <property type="project" value="UniProtKB-KW"/>
</dbReference>
<dbReference type="GO" id="GO:0016787">
    <property type="term" value="F:hydrolase activity"/>
    <property type="evidence" value="ECO:0007669"/>
    <property type="project" value="UniProtKB-KW"/>
</dbReference>
<name>A0ABW2QNW6_9BURK</name>
<dbReference type="InterPro" id="IPR011335">
    <property type="entry name" value="Restrct_endonuc-II-like"/>
</dbReference>
<keyword evidence="3" id="KW-0378">Hydrolase</keyword>
<feature type="domain" description="Restriction endonuclease type IV Mrr" evidence="1">
    <location>
        <begin position="131"/>
        <end position="250"/>
    </location>
</feature>
<keyword evidence="3" id="KW-0255">Endonuclease</keyword>
<dbReference type="InterPro" id="IPR052906">
    <property type="entry name" value="Type_IV_Methyl-Rstrct_Enzyme"/>
</dbReference>
<evidence type="ECO:0000313" key="4">
    <source>
        <dbReference type="Proteomes" id="UP001596501"/>
    </source>
</evidence>
<keyword evidence="3" id="KW-0540">Nuclease</keyword>
<dbReference type="InterPro" id="IPR007560">
    <property type="entry name" value="Restrct_endonuc_IV_Mrr"/>
</dbReference>
<sequence length="304" mass="32823">MPKIVAVLRELGGKAKTSIVRATIVDQMSASGEEIDETEVSGEPKYQNDMRFARLHLVNAGMLETKDVSGHGVWQLSPAGWEMPLDSATAAAICGKNATGHVLQAQLLEPVQDELPGVGLGDLELQNILLSLSDIGFERLCAAIMAANNAESIAVTGGANDGGIDGMATFAVDDLALVSFRIAWQCKKYNSDHKVQPAEVREFRGALDHGFQHGVFFTTSTFTVKAEEEARRAGQIPIRLVDISRLIKLLKAKELGVAQVDKDKYVVHHAYFEKFKSKGTTGWGTKTLFSKKGKPAAGMGMQPV</sequence>
<evidence type="ECO:0000259" key="1">
    <source>
        <dbReference type="Pfam" id="PF04471"/>
    </source>
</evidence>
<comment type="caution">
    <text evidence="3">The sequence shown here is derived from an EMBL/GenBank/DDBJ whole genome shotgun (WGS) entry which is preliminary data.</text>
</comment>
<protein>
    <submittedName>
        <fullName evidence="3">Restriction endonuclease</fullName>
        <ecNumber evidence="3">3.1.21.-</ecNumber>
    </submittedName>
</protein>
<dbReference type="InterPro" id="IPR011856">
    <property type="entry name" value="tRNA_endonuc-like_dom_sf"/>
</dbReference>
<feature type="domain" description="Restriction system protein Mrr-like N-terminal" evidence="2">
    <location>
        <begin position="2"/>
        <end position="81"/>
    </location>
</feature>
<accession>A0ABW2QNW6</accession>
<dbReference type="InterPro" id="IPR025745">
    <property type="entry name" value="Mrr-like_N_dom"/>
</dbReference>
<proteinExistence type="predicted"/>
<dbReference type="RefSeq" id="WP_382226386.1">
    <property type="nucleotide sequence ID" value="NZ_JBHTCA010000020.1"/>
</dbReference>
<reference evidence="4" key="1">
    <citation type="journal article" date="2019" name="Int. J. Syst. Evol. Microbiol.">
        <title>The Global Catalogue of Microorganisms (GCM) 10K type strain sequencing project: providing services to taxonomists for standard genome sequencing and annotation.</title>
        <authorList>
            <consortium name="The Broad Institute Genomics Platform"/>
            <consortium name="The Broad Institute Genome Sequencing Center for Infectious Disease"/>
            <person name="Wu L."/>
            <person name="Ma J."/>
        </authorList>
    </citation>
    <scope>NUCLEOTIDE SEQUENCE [LARGE SCALE GENOMIC DNA]</scope>
    <source>
        <strain evidence="4">CGMCC 1.12371</strain>
    </source>
</reference>
<dbReference type="PANTHER" id="PTHR30015:SF7">
    <property type="entry name" value="TYPE IV METHYL-DIRECTED RESTRICTION ENZYME ECOKMRR"/>
    <property type="match status" value="1"/>
</dbReference>
<dbReference type="PANTHER" id="PTHR30015">
    <property type="entry name" value="MRR RESTRICTION SYSTEM PROTEIN"/>
    <property type="match status" value="1"/>
</dbReference>
<evidence type="ECO:0000313" key="3">
    <source>
        <dbReference type="EMBL" id="MFC7410819.1"/>
    </source>
</evidence>
<dbReference type="Pfam" id="PF14338">
    <property type="entry name" value="Mrr_N"/>
    <property type="match status" value="1"/>
</dbReference>
<gene>
    <name evidence="3" type="ORF">ACFQPB_18330</name>
</gene>
<keyword evidence="4" id="KW-1185">Reference proteome</keyword>